<gene>
    <name evidence="2" type="primary">135</name>
    <name evidence="2" type="ORF">HVTV1_135</name>
</gene>
<feature type="region of interest" description="Disordered" evidence="1">
    <location>
        <begin position="56"/>
        <end position="83"/>
    </location>
</feature>
<dbReference type="EMBL" id="KC117377">
    <property type="protein sequence ID" value="AGC34504.1"/>
    <property type="molecule type" value="Genomic_DNA"/>
</dbReference>
<sequence length="330" mass="35865">MTKKIQDQVAENRNQTRRLDAQFVNVSTQNDRNLTFTNNYIEVEVQVEVYQRDLGPSLISGHPDPSHGAGRGEAGDQRTAWSQQSVTVSSEVLVRGGRNAVRDALDGSTGAVNQIGVGTGSDDPASGDTALTSETTKNFCWGQKDSGNVTRARSSPFLFAEYGDTVQEFGVFDQDDRLLERSVLSNLLDLTNEKELRVDVTFTFTGDAIGDAVITDDGETALADSIASVGSVVGLKEVNYGTGTTQPSESDTALAAEEIAKDCFRNLDAEQITTQAKLFDNEPNSQPVDLTEIGVTDNNDRLVYRTLIKSFEKNSQFEVNTTIGFIIQSK</sequence>
<reference evidence="2 3" key="1">
    <citation type="journal article" date="2013" name="J. Virol.">
        <title>Insights into head-tailed viruses infecting extremely halophilic archaea.</title>
        <authorList>
            <person name="Pietila M.K."/>
            <person name="Laurinmaki P."/>
            <person name="Russell D.A."/>
            <person name="Ko C.C."/>
            <person name="Jacobs-Sera D."/>
            <person name="Butcher S.J."/>
            <person name="Bamford D.H."/>
            <person name="Hendrix R.W."/>
        </authorList>
    </citation>
    <scope>NUCLEOTIDE SEQUENCE [LARGE SCALE GENOMIC DNA]</scope>
</reference>
<dbReference type="KEGG" id="vg:14477376"/>
<evidence type="ECO:0000256" key="1">
    <source>
        <dbReference type="SAM" id="MobiDB-lite"/>
    </source>
</evidence>
<name>L7TH12_9CAUD</name>
<proteinExistence type="predicted"/>
<dbReference type="OrthoDB" id="15101at10239"/>
<accession>L7TH12</accession>
<dbReference type="Proteomes" id="UP000011137">
    <property type="component" value="Segment"/>
</dbReference>
<dbReference type="RefSeq" id="YP_007379040.1">
    <property type="nucleotide sequence ID" value="NC_020158.1"/>
</dbReference>
<protein>
    <submittedName>
        <fullName evidence="2">Uncharacterized protein</fullName>
    </submittedName>
</protein>
<evidence type="ECO:0000313" key="3">
    <source>
        <dbReference type="Proteomes" id="UP000011137"/>
    </source>
</evidence>
<evidence type="ECO:0000313" key="2">
    <source>
        <dbReference type="EMBL" id="AGC34504.1"/>
    </source>
</evidence>
<keyword evidence="3" id="KW-1185">Reference proteome</keyword>
<organism evidence="2 3">
    <name type="scientific">Haloarcula vallismortis tailed virus 1</name>
    <dbReference type="NCBI Taxonomy" id="1262528"/>
    <lineage>
        <taxon>Viruses</taxon>
        <taxon>Duplodnaviria</taxon>
        <taxon>Heunggongvirae</taxon>
        <taxon>Uroviricota</taxon>
        <taxon>Caudoviricetes</taxon>
        <taxon>Thumleimavirales</taxon>
        <taxon>Druskaviridae</taxon>
        <taxon>Tredecimvirus</taxon>
        <taxon>Tredecimvirus thailandense</taxon>
        <taxon>Tredecimvirus HVTV1</taxon>
    </lineage>
</organism>
<dbReference type="GeneID" id="14477376"/>